<evidence type="ECO:0008006" key="4">
    <source>
        <dbReference type="Google" id="ProtNLM"/>
    </source>
</evidence>
<evidence type="ECO:0000256" key="1">
    <source>
        <dbReference type="SAM" id="Phobius"/>
    </source>
</evidence>
<dbReference type="RefSeq" id="WP_189021063.1">
    <property type="nucleotide sequence ID" value="NZ_BMHE01000107.1"/>
</dbReference>
<keyword evidence="1" id="KW-0812">Transmembrane</keyword>
<protein>
    <recommendedName>
        <fullName evidence="4">DUF4878 domain-containing protein</fullName>
    </recommendedName>
</protein>
<keyword evidence="3" id="KW-1185">Reference proteome</keyword>
<sequence length="156" mass="18139">MNKGVNVKRTLTKLLIPTLVLIIGSAIFFVYLYNQNPNAPKHAATRDALIKFYDLYVKSVDHTEEFFPDHNPQLVINYRFWYGDIQSYRILKIRDIDHPKQNSIFNVRVIGKTKEALVEVMVKGTSTPFIDTVRLELVEDKWLIVGYTTTNLHKMP</sequence>
<feature type="transmembrane region" description="Helical" evidence="1">
    <location>
        <begin position="12"/>
        <end position="33"/>
    </location>
</feature>
<keyword evidence="1" id="KW-1133">Transmembrane helix</keyword>
<accession>A0ABQ1FL53</accession>
<name>A0ABQ1FL53_9BACL</name>
<gene>
    <name evidence="2" type="ORF">GCM10008018_72680</name>
</gene>
<reference evidence="3" key="1">
    <citation type="journal article" date="2019" name="Int. J. Syst. Evol. Microbiol.">
        <title>The Global Catalogue of Microorganisms (GCM) 10K type strain sequencing project: providing services to taxonomists for standard genome sequencing and annotation.</title>
        <authorList>
            <consortium name="The Broad Institute Genomics Platform"/>
            <consortium name="The Broad Institute Genome Sequencing Center for Infectious Disease"/>
            <person name="Wu L."/>
            <person name="Ma J."/>
        </authorList>
    </citation>
    <scope>NUCLEOTIDE SEQUENCE [LARGE SCALE GENOMIC DNA]</scope>
    <source>
        <strain evidence="3">CGMCC 1.15043</strain>
    </source>
</reference>
<proteinExistence type="predicted"/>
<keyword evidence="1" id="KW-0472">Membrane</keyword>
<comment type="caution">
    <text evidence="2">The sequence shown here is derived from an EMBL/GenBank/DDBJ whole genome shotgun (WGS) entry which is preliminary data.</text>
</comment>
<organism evidence="2 3">
    <name type="scientific">Paenibacillus marchantiophytorum</name>
    <dbReference type="NCBI Taxonomy" id="1619310"/>
    <lineage>
        <taxon>Bacteria</taxon>
        <taxon>Bacillati</taxon>
        <taxon>Bacillota</taxon>
        <taxon>Bacilli</taxon>
        <taxon>Bacillales</taxon>
        <taxon>Paenibacillaceae</taxon>
        <taxon>Paenibacillus</taxon>
    </lineage>
</organism>
<evidence type="ECO:0000313" key="3">
    <source>
        <dbReference type="Proteomes" id="UP000615455"/>
    </source>
</evidence>
<dbReference type="Proteomes" id="UP000615455">
    <property type="component" value="Unassembled WGS sequence"/>
</dbReference>
<evidence type="ECO:0000313" key="2">
    <source>
        <dbReference type="EMBL" id="GGA18156.1"/>
    </source>
</evidence>
<dbReference type="EMBL" id="BMHE01000107">
    <property type="protein sequence ID" value="GGA18156.1"/>
    <property type="molecule type" value="Genomic_DNA"/>
</dbReference>